<accession>A0A3M7SUT6</accession>
<dbReference type="Proteomes" id="UP000276133">
    <property type="component" value="Unassembled WGS sequence"/>
</dbReference>
<name>A0A3M7SUT6_BRAPC</name>
<proteinExistence type="predicted"/>
<feature type="transmembrane region" description="Helical" evidence="1">
    <location>
        <begin position="72"/>
        <end position="95"/>
    </location>
</feature>
<evidence type="ECO:0000256" key="1">
    <source>
        <dbReference type="SAM" id="Phobius"/>
    </source>
</evidence>
<keyword evidence="1" id="KW-1133">Transmembrane helix</keyword>
<keyword evidence="1" id="KW-0472">Membrane</keyword>
<keyword evidence="1" id="KW-0812">Transmembrane</keyword>
<comment type="caution">
    <text evidence="2">The sequence shown here is derived from an EMBL/GenBank/DDBJ whole genome shotgun (WGS) entry which is preliminary data.</text>
</comment>
<evidence type="ECO:0000313" key="2">
    <source>
        <dbReference type="EMBL" id="RNA39591.1"/>
    </source>
</evidence>
<keyword evidence="3" id="KW-1185">Reference proteome</keyword>
<feature type="transmembrane region" description="Helical" evidence="1">
    <location>
        <begin position="135"/>
        <end position="155"/>
    </location>
</feature>
<dbReference type="EMBL" id="REGN01000733">
    <property type="protein sequence ID" value="RNA39591.1"/>
    <property type="molecule type" value="Genomic_DNA"/>
</dbReference>
<reference evidence="2 3" key="1">
    <citation type="journal article" date="2018" name="Sci. Rep.">
        <title>Genomic signatures of local adaptation to the degree of environmental predictability in rotifers.</title>
        <authorList>
            <person name="Franch-Gras L."/>
            <person name="Hahn C."/>
            <person name="Garcia-Roger E.M."/>
            <person name="Carmona M.J."/>
            <person name="Serra M."/>
            <person name="Gomez A."/>
        </authorList>
    </citation>
    <scope>NUCLEOTIDE SEQUENCE [LARGE SCALE GENOMIC DNA]</scope>
    <source>
        <strain evidence="2">HYR1</strain>
    </source>
</reference>
<gene>
    <name evidence="2" type="ORF">BpHYR1_051146</name>
</gene>
<organism evidence="2 3">
    <name type="scientific">Brachionus plicatilis</name>
    <name type="common">Marine rotifer</name>
    <name type="synonym">Brachionus muelleri</name>
    <dbReference type="NCBI Taxonomy" id="10195"/>
    <lineage>
        <taxon>Eukaryota</taxon>
        <taxon>Metazoa</taxon>
        <taxon>Spiralia</taxon>
        <taxon>Gnathifera</taxon>
        <taxon>Rotifera</taxon>
        <taxon>Eurotatoria</taxon>
        <taxon>Monogononta</taxon>
        <taxon>Pseudotrocha</taxon>
        <taxon>Ploima</taxon>
        <taxon>Brachionidae</taxon>
        <taxon>Brachionus</taxon>
    </lineage>
</organism>
<sequence length="205" mass="22873">MNHLDHLNHIIIQSFNNILPKLGKKHGAFEFFDSNLTQKKKILFDFTLIYCRVLQNEYIGGAKDIFFKLKKILTCLIAVNVMTIKRGIMLVYGFLGGSGSKNIRIILSRNYASELFVEVQTRLEEYGHGFSPLQGILSIISSIFGFLIISGYHGIANFGSKTKYGNSEEPKHESCHVLDSIVTPPLPQPPTPASAPFSATLLNNI</sequence>
<evidence type="ECO:0000313" key="3">
    <source>
        <dbReference type="Proteomes" id="UP000276133"/>
    </source>
</evidence>
<dbReference type="AlphaFoldDB" id="A0A3M7SUT6"/>
<protein>
    <submittedName>
        <fullName evidence="2">Uncharacterized protein</fullName>
    </submittedName>
</protein>